<dbReference type="GO" id="GO:0015697">
    <property type="term" value="P:quaternary ammonium group transport"/>
    <property type="evidence" value="ECO:0007669"/>
    <property type="project" value="UniProtKB-ARBA"/>
</dbReference>
<dbReference type="InterPro" id="IPR050093">
    <property type="entry name" value="ABC_SmlMolc_Importer"/>
</dbReference>
<gene>
    <name evidence="5" type="primary">potA</name>
    <name evidence="5" type="ORF">NCTC12714_01110</name>
</gene>
<keyword evidence="6" id="KW-1185">Reference proteome</keyword>
<dbReference type="SUPFAM" id="SSF52540">
    <property type="entry name" value="P-loop containing nucleoside triphosphate hydrolases"/>
    <property type="match status" value="1"/>
</dbReference>
<dbReference type="GO" id="GO:0016887">
    <property type="term" value="F:ATP hydrolysis activity"/>
    <property type="evidence" value="ECO:0007669"/>
    <property type="project" value="InterPro"/>
</dbReference>
<evidence type="ECO:0000313" key="5">
    <source>
        <dbReference type="EMBL" id="STQ86305.1"/>
    </source>
</evidence>
<dbReference type="EMBL" id="UGJE01000002">
    <property type="protein sequence ID" value="STQ86305.1"/>
    <property type="molecule type" value="Genomic_DNA"/>
</dbReference>
<keyword evidence="5" id="KW-0378">Hydrolase</keyword>
<dbReference type="GO" id="GO:0005524">
    <property type="term" value="F:ATP binding"/>
    <property type="evidence" value="ECO:0007669"/>
    <property type="project" value="UniProtKB-KW"/>
</dbReference>
<dbReference type="Pfam" id="PF00005">
    <property type="entry name" value="ABC_tran"/>
    <property type="match status" value="1"/>
</dbReference>
<dbReference type="InterPro" id="IPR003439">
    <property type="entry name" value="ABC_transporter-like_ATP-bd"/>
</dbReference>
<dbReference type="InterPro" id="IPR017871">
    <property type="entry name" value="ABC_transporter-like_CS"/>
</dbReference>
<accession>A0A377PUI1</accession>
<dbReference type="InterPro" id="IPR003593">
    <property type="entry name" value="AAA+_ATPase"/>
</dbReference>
<keyword evidence="3" id="KW-0067">ATP-binding</keyword>
<dbReference type="Proteomes" id="UP000255139">
    <property type="component" value="Unassembled WGS sequence"/>
</dbReference>
<dbReference type="PROSITE" id="PS00211">
    <property type="entry name" value="ABC_TRANSPORTER_1"/>
    <property type="match status" value="1"/>
</dbReference>
<sequence length="291" mass="33038">MPLLKIENLCKSFNEQKVLQNINLEIKKGEFISLLGYSGCGKSTLLRIIAGLEQCDSGKIFYKQNNITKTKASKREFSMVFQSYALFPHMSAYENLAFPLKEQGHSKKRIKQIVYESFELVGLIGNEMKFPRELSGGQQQRVAIARALALKPNILLLDEPLSALDKKVRHKLRNDIKAIHDGLNMTSIMVTHDQDEALSMSDRIAVINQGKITQIDTPQEIYTNPKDFFTANFIGEINTLYTNESMTLLRPEHITIKKDKGDKNGIIKDVEFLGSFLRSPLIVQTKNKQMT</sequence>
<dbReference type="InterPro" id="IPR027417">
    <property type="entry name" value="P-loop_NTPase"/>
</dbReference>
<feature type="domain" description="ABC transporter" evidence="4">
    <location>
        <begin position="4"/>
        <end position="234"/>
    </location>
</feature>
<dbReference type="SMART" id="SM00382">
    <property type="entry name" value="AAA"/>
    <property type="match status" value="1"/>
</dbReference>
<evidence type="ECO:0000259" key="4">
    <source>
        <dbReference type="PROSITE" id="PS50893"/>
    </source>
</evidence>
<dbReference type="EC" id="3.6.3.31" evidence="5"/>
<evidence type="ECO:0000256" key="3">
    <source>
        <dbReference type="ARBA" id="ARBA00022840"/>
    </source>
</evidence>
<dbReference type="PANTHER" id="PTHR42781:SF4">
    <property type="entry name" value="SPERMIDINE_PUTRESCINE IMPORT ATP-BINDING PROTEIN POTA"/>
    <property type="match status" value="1"/>
</dbReference>
<organism evidence="5 6">
    <name type="scientific">Helicobacter muridarum</name>
    <dbReference type="NCBI Taxonomy" id="216"/>
    <lineage>
        <taxon>Bacteria</taxon>
        <taxon>Pseudomonadati</taxon>
        <taxon>Campylobacterota</taxon>
        <taxon>Epsilonproteobacteria</taxon>
        <taxon>Campylobacterales</taxon>
        <taxon>Helicobacteraceae</taxon>
        <taxon>Helicobacter</taxon>
    </lineage>
</organism>
<dbReference type="AlphaFoldDB" id="A0A377PUI1"/>
<keyword evidence="2" id="KW-0547">Nucleotide-binding</keyword>
<dbReference type="RefSeq" id="WP_199768436.1">
    <property type="nucleotide sequence ID" value="NZ_FZML01000010.1"/>
</dbReference>
<evidence type="ECO:0000256" key="2">
    <source>
        <dbReference type="ARBA" id="ARBA00022741"/>
    </source>
</evidence>
<evidence type="ECO:0000256" key="1">
    <source>
        <dbReference type="ARBA" id="ARBA00022448"/>
    </source>
</evidence>
<protein>
    <submittedName>
        <fullName evidence="5">Amino acid ABC transporter</fullName>
        <ecNumber evidence="5">3.6.3.31</ecNumber>
    </submittedName>
</protein>
<reference evidence="5 6" key="1">
    <citation type="submission" date="2018-06" db="EMBL/GenBank/DDBJ databases">
        <authorList>
            <consortium name="Pathogen Informatics"/>
            <person name="Doyle S."/>
        </authorList>
    </citation>
    <scope>NUCLEOTIDE SEQUENCE [LARGE SCALE GENOMIC DNA]</scope>
    <source>
        <strain evidence="5 6">NCTC12714</strain>
    </source>
</reference>
<proteinExistence type="predicted"/>
<dbReference type="Gene3D" id="3.40.50.300">
    <property type="entry name" value="P-loop containing nucleotide triphosphate hydrolases"/>
    <property type="match status" value="1"/>
</dbReference>
<dbReference type="PANTHER" id="PTHR42781">
    <property type="entry name" value="SPERMIDINE/PUTRESCINE IMPORT ATP-BINDING PROTEIN POTA"/>
    <property type="match status" value="1"/>
</dbReference>
<dbReference type="PROSITE" id="PS50893">
    <property type="entry name" value="ABC_TRANSPORTER_2"/>
    <property type="match status" value="1"/>
</dbReference>
<dbReference type="FunFam" id="3.40.50.300:FF:000425">
    <property type="entry name" value="Probable ABC transporter, ATP-binding subunit"/>
    <property type="match status" value="1"/>
</dbReference>
<name>A0A377PUI1_9HELI</name>
<keyword evidence="1" id="KW-0813">Transport</keyword>
<evidence type="ECO:0000313" key="6">
    <source>
        <dbReference type="Proteomes" id="UP000255139"/>
    </source>
</evidence>